<organism evidence="1 2">
    <name type="scientific">Austropuccinia psidii MF-1</name>
    <dbReference type="NCBI Taxonomy" id="1389203"/>
    <lineage>
        <taxon>Eukaryota</taxon>
        <taxon>Fungi</taxon>
        <taxon>Dikarya</taxon>
        <taxon>Basidiomycota</taxon>
        <taxon>Pucciniomycotina</taxon>
        <taxon>Pucciniomycetes</taxon>
        <taxon>Pucciniales</taxon>
        <taxon>Sphaerophragmiaceae</taxon>
        <taxon>Austropuccinia</taxon>
    </lineage>
</organism>
<protein>
    <recommendedName>
        <fullName evidence="3">Myb/SANT-like domain-containing protein</fullName>
    </recommendedName>
</protein>
<dbReference type="OrthoDB" id="76215at2759"/>
<dbReference type="AlphaFoldDB" id="A0A9Q3KCV5"/>
<dbReference type="Proteomes" id="UP000765509">
    <property type="component" value="Unassembled WGS sequence"/>
</dbReference>
<proteinExistence type="predicted"/>
<evidence type="ECO:0000313" key="1">
    <source>
        <dbReference type="EMBL" id="MBW0577826.1"/>
    </source>
</evidence>
<evidence type="ECO:0000313" key="2">
    <source>
        <dbReference type="Proteomes" id="UP000765509"/>
    </source>
</evidence>
<sequence>MMDLELLDFSASLNEIENPLEEQPRQPKPYTQAHTKCAAAHNRKTNETTFFLEKYVEMRNLGKYADGGNLKKEAWTVLVNQIKEKFELTLGKIKQLYIKYEFLQSLNGAGWDEKKQVIISNDEFLDTLKTQHPSAGYEKLRGIWGDL</sequence>
<accession>A0A9Q3KCV5</accession>
<reference evidence="1" key="1">
    <citation type="submission" date="2021-03" db="EMBL/GenBank/DDBJ databases">
        <title>Draft genome sequence of rust myrtle Austropuccinia psidii MF-1, a brazilian biotype.</title>
        <authorList>
            <person name="Quecine M.C."/>
            <person name="Pachon D.M.R."/>
            <person name="Bonatelli M.L."/>
            <person name="Correr F.H."/>
            <person name="Franceschini L.M."/>
            <person name="Leite T.F."/>
            <person name="Margarido G.R.A."/>
            <person name="Almeida C.A."/>
            <person name="Ferrarezi J.A."/>
            <person name="Labate C.A."/>
        </authorList>
    </citation>
    <scope>NUCLEOTIDE SEQUENCE</scope>
    <source>
        <strain evidence="1">MF-1</strain>
    </source>
</reference>
<comment type="caution">
    <text evidence="1">The sequence shown here is derived from an EMBL/GenBank/DDBJ whole genome shotgun (WGS) entry which is preliminary data.</text>
</comment>
<name>A0A9Q3KCV5_9BASI</name>
<gene>
    <name evidence="1" type="ORF">O181_117541</name>
</gene>
<dbReference type="EMBL" id="AVOT02101458">
    <property type="protein sequence ID" value="MBW0577826.1"/>
    <property type="molecule type" value="Genomic_DNA"/>
</dbReference>
<evidence type="ECO:0008006" key="3">
    <source>
        <dbReference type="Google" id="ProtNLM"/>
    </source>
</evidence>
<keyword evidence="2" id="KW-1185">Reference proteome</keyword>